<sequence>MEAMVSHYRLFPKLIWKATPYLEGDTSTGRQHLISKATPTGIQHLTSKATQTGSQHLISKVTVQLEVQHLISKTTPQLEDSPATSSSQIVLHHLRKRNPRH</sequence>
<gene>
    <name evidence="2" type="ORF">CDAR_312331</name>
</gene>
<dbReference type="Proteomes" id="UP001054837">
    <property type="component" value="Unassembled WGS sequence"/>
</dbReference>
<feature type="compositionally biased region" description="Basic residues" evidence="1">
    <location>
        <begin position="92"/>
        <end position="101"/>
    </location>
</feature>
<dbReference type="AlphaFoldDB" id="A0AAV4QR96"/>
<proteinExistence type="predicted"/>
<evidence type="ECO:0000313" key="2">
    <source>
        <dbReference type="EMBL" id="GIY11782.1"/>
    </source>
</evidence>
<feature type="region of interest" description="Disordered" evidence="1">
    <location>
        <begin position="75"/>
        <end position="101"/>
    </location>
</feature>
<name>A0AAV4QR96_9ARAC</name>
<accession>A0AAV4QR96</accession>
<comment type="caution">
    <text evidence="2">The sequence shown here is derived from an EMBL/GenBank/DDBJ whole genome shotgun (WGS) entry which is preliminary data.</text>
</comment>
<protein>
    <submittedName>
        <fullName evidence="2">Uncharacterized protein</fullName>
    </submittedName>
</protein>
<evidence type="ECO:0000313" key="3">
    <source>
        <dbReference type="Proteomes" id="UP001054837"/>
    </source>
</evidence>
<reference evidence="2 3" key="1">
    <citation type="submission" date="2021-06" db="EMBL/GenBank/DDBJ databases">
        <title>Caerostris darwini draft genome.</title>
        <authorList>
            <person name="Kono N."/>
            <person name="Arakawa K."/>
        </authorList>
    </citation>
    <scope>NUCLEOTIDE SEQUENCE [LARGE SCALE GENOMIC DNA]</scope>
</reference>
<organism evidence="2 3">
    <name type="scientific">Caerostris darwini</name>
    <dbReference type="NCBI Taxonomy" id="1538125"/>
    <lineage>
        <taxon>Eukaryota</taxon>
        <taxon>Metazoa</taxon>
        <taxon>Ecdysozoa</taxon>
        <taxon>Arthropoda</taxon>
        <taxon>Chelicerata</taxon>
        <taxon>Arachnida</taxon>
        <taxon>Araneae</taxon>
        <taxon>Araneomorphae</taxon>
        <taxon>Entelegynae</taxon>
        <taxon>Araneoidea</taxon>
        <taxon>Araneidae</taxon>
        <taxon>Caerostris</taxon>
    </lineage>
</organism>
<evidence type="ECO:0000256" key="1">
    <source>
        <dbReference type="SAM" id="MobiDB-lite"/>
    </source>
</evidence>
<keyword evidence="3" id="KW-1185">Reference proteome</keyword>
<dbReference type="EMBL" id="BPLQ01004960">
    <property type="protein sequence ID" value="GIY11782.1"/>
    <property type="molecule type" value="Genomic_DNA"/>
</dbReference>
<feature type="compositionally biased region" description="Polar residues" evidence="1">
    <location>
        <begin position="75"/>
        <end position="89"/>
    </location>
</feature>